<sequence length="216" mass="23921">MRVGLPIAALILMMPALVWGTTLRLSAEVDLLVLDGKRVSSSLLKGADSIEIDNGPHQLVLKLEKRFSPPPRGRFPGLSSPLIISFDTKEIDQVNIVLSPKDAVHPVTSPQIRLLDGHAQPVPVRTDSLNTKPESTGKDYEEETQRYNKSGKKASMPEFAVLKAGDEAQRFAAAQPDFPSAQPETLTEQRLKYWFSQADKPTRARFLRWANETPAP</sequence>
<evidence type="ECO:0000313" key="5">
    <source>
        <dbReference type="Proteomes" id="UP000029481"/>
    </source>
</evidence>
<organism evidence="4 5">
    <name type="scientific">Cedecea neteri</name>
    <dbReference type="NCBI Taxonomy" id="158822"/>
    <lineage>
        <taxon>Bacteria</taxon>
        <taxon>Pseudomonadati</taxon>
        <taxon>Pseudomonadota</taxon>
        <taxon>Gammaproteobacteria</taxon>
        <taxon>Enterobacterales</taxon>
        <taxon>Enterobacteriaceae</taxon>
        <taxon>Cedecea</taxon>
    </lineage>
</organism>
<evidence type="ECO:0000256" key="3">
    <source>
        <dbReference type="SAM" id="MobiDB-lite"/>
    </source>
</evidence>
<evidence type="ECO:0000256" key="1">
    <source>
        <dbReference type="ARBA" id="ARBA00008490"/>
    </source>
</evidence>
<dbReference type="InterPro" id="IPR018635">
    <property type="entry name" value="UPF0319"/>
</dbReference>
<gene>
    <name evidence="4" type="ORF">JT31_04920</name>
</gene>
<dbReference type="OrthoDB" id="6428208at2"/>
<dbReference type="KEGG" id="cnt:JT31_04920"/>
<feature type="compositionally biased region" description="Basic and acidic residues" evidence="3">
    <location>
        <begin position="135"/>
        <end position="146"/>
    </location>
</feature>
<dbReference type="Proteomes" id="UP000029481">
    <property type="component" value="Chromosome"/>
</dbReference>
<reference evidence="4 5" key="1">
    <citation type="submission" date="2014-09" db="EMBL/GenBank/DDBJ databases">
        <title>Cedecea neteri SSMD04 Genome Sequencing.</title>
        <authorList>
            <person name="Tan J.-Y."/>
        </authorList>
    </citation>
    <scope>NUCLEOTIDE SEQUENCE [LARGE SCALE GENOMIC DNA]</scope>
    <source>
        <strain evidence="4 5">SSMD04</strain>
    </source>
</reference>
<dbReference type="PANTHER" id="PTHR38108">
    <property type="entry name" value="UPF0319 PROTEIN YCCT"/>
    <property type="match status" value="1"/>
</dbReference>
<dbReference type="PANTHER" id="PTHR38108:SF1">
    <property type="entry name" value="UPF0319 PROTEIN YCCT"/>
    <property type="match status" value="1"/>
</dbReference>
<evidence type="ECO:0000313" key="4">
    <source>
        <dbReference type="EMBL" id="AIR03973.1"/>
    </source>
</evidence>
<comment type="similarity">
    <text evidence="1">Belongs to the UPF0319 family.</text>
</comment>
<evidence type="ECO:0000256" key="2">
    <source>
        <dbReference type="ARBA" id="ARBA00022729"/>
    </source>
</evidence>
<dbReference type="NCBIfam" id="NF002967">
    <property type="entry name" value="PRK03641.1"/>
    <property type="match status" value="1"/>
</dbReference>
<dbReference type="EMBL" id="CP009451">
    <property type="protein sequence ID" value="AIR03973.1"/>
    <property type="molecule type" value="Genomic_DNA"/>
</dbReference>
<keyword evidence="2" id="KW-0732">Signal</keyword>
<name>A0A089PVC5_9ENTR</name>
<proteinExistence type="inferred from homology"/>
<protein>
    <submittedName>
        <fullName evidence="4">Uncharacterized protein</fullName>
    </submittedName>
</protein>
<dbReference type="AlphaFoldDB" id="A0A089PVC5"/>
<accession>A0A089PVC5</accession>
<feature type="region of interest" description="Disordered" evidence="3">
    <location>
        <begin position="122"/>
        <end position="151"/>
    </location>
</feature>
<keyword evidence="5" id="KW-1185">Reference proteome</keyword>
<dbReference type="Pfam" id="PF09829">
    <property type="entry name" value="DUF2057"/>
    <property type="match status" value="1"/>
</dbReference>